<evidence type="ECO:0008006" key="5">
    <source>
        <dbReference type="Google" id="ProtNLM"/>
    </source>
</evidence>
<feature type="compositionally biased region" description="Low complexity" evidence="1">
    <location>
        <begin position="41"/>
        <end position="51"/>
    </location>
</feature>
<comment type="caution">
    <text evidence="3">The sequence shown here is derived from an EMBL/GenBank/DDBJ whole genome shotgun (WGS) entry which is preliminary data.</text>
</comment>
<protein>
    <recommendedName>
        <fullName evidence="5">DUF3575 domain-containing protein</fullName>
    </recommendedName>
</protein>
<gene>
    <name evidence="3" type="ORF">HW554_06770</name>
</gene>
<evidence type="ECO:0000313" key="3">
    <source>
        <dbReference type="EMBL" id="NVO30904.1"/>
    </source>
</evidence>
<keyword evidence="2" id="KW-0732">Signal</keyword>
<dbReference type="RefSeq" id="WP_176907822.1">
    <property type="nucleotide sequence ID" value="NZ_JABKAU010000009.1"/>
</dbReference>
<feature type="chain" id="PRO_5031168153" description="DUF3575 domain-containing protein" evidence="2">
    <location>
        <begin position="26"/>
        <end position="237"/>
    </location>
</feature>
<keyword evidence="4" id="KW-1185">Reference proteome</keyword>
<feature type="region of interest" description="Disordered" evidence="1">
    <location>
        <begin position="28"/>
        <end position="52"/>
    </location>
</feature>
<accession>A0A7Y7PN88</accession>
<dbReference type="EMBL" id="JABKAU010000009">
    <property type="protein sequence ID" value="NVO30904.1"/>
    <property type="molecule type" value="Genomic_DNA"/>
</dbReference>
<evidence type="ECO:0000256" key="1">
    <source>
        <dbReference type="SAM" id="MobiDB-lite"/>
    </source>
</evidence>
<dbReference type="AlphaFoldDB" id="A0A7Y7PN88"/>
<sequence length="237" mass="25785">MRISLLTAAGLTAAALLLARPAAFAQQAPAAPDPAAPGTPTPLTTDAPTRTGPLLKLGTGLFDGSGYGSFRGLSLPLVLGIEQQLAPGWTATLNGSSLWNIGERRIGFSTNREGLKLEQLGLDAGIRHYYHQEKRRAKGRRTGPYEGPYVALQLNNYFRRDLPYNFNRRSFEYDYSTLTGRWGIQRQLGRRGLLDAYIGAGVANSRTYRYNPASAPTQSRALGIGLELGVKISLIHK</sequence>
<feature type="compositionally biased region" description="Pro residues" evidence="1">
    <location>
        <begin position="31"/>
        <end position="40"/>
    </location>
</feature>
<organism evidence="3 4">
    <name type="scientific">Hymenobacter lapidiphilus</name>
    <dbReference type="NCBI Taxonomy" id="2608003"/>
    <lineage>
        <taxon>Bacteria</taxon>
        <taxon>Pseudomonadati</taxon>
        <taxon>Bacteroidota</taxon>
        <taxon>Cytophagia</taxon>
        <taxon>Cytophagales</taxon>
        <taxon>Hymenobacteraceae</taxon>
        <taxon>Hymenobacter</taxon>
    </lineage>
</organism>
<feature type="signal peptide" evidence="2">
    <location>
        <begin position="1"/>
        <end position="25"/>
    </location>
</feature>
<evidence type="ECO:0000313" key="4">
    <source>
        <dbReference type="Proteomes" id="UP000565521"/>
    </source>
</evidence>
<dbReference type="Proteomes" id="UP000565521">
    <property type="component" value="Unassembled WGS sequence"/>
</dbReference>
<proteinExistence type="predicted"/>
<evidence type="ECO:0000256" key="2">
    <source>
        <dbReference type="SAM" id="SignalP"/>
    </source>
</evidence>
<reference evidence="3 4" key="1">
    <citation type="submission" date="2020-05" db="EMBL/GenBank/DDBJ databases">
        <title>Hymenobacter terrestris sp. nov. and Hymenobacter lapidiphilus sp. nov., isolated from regoliths in Antarctica.</title>
        <authorList>
            <person name="Sedlacek I."/>
            <person name="Pantucek R."/>
            <person name="Zeman M."/>
            <person name="Holochova P."/>
            <person name="Kralova S."/>
            <person name="Stankova E."/>
            <person name="Sedo O."/>
            <person name="Micenkova L."/>
            <person name="Svec P."/>
            <person name="Gupta V."/>
            <person name="Sood U."/>
            <person name="Korpole U.S."/>
            <person name="Lal R."/>
        </authorList>
    </citation>
    <scope>NUCLEOTIDE SEQUENCE [LARGE SCALE GENOMIC DNA]</scope>
    <source>
        <strain evidence="3 4">P5342</strain>
    </source>
</reference>
<name>A0A7Y7PN88_9BACT</name>